<reference evidence="4 6" key="1">
    <citation type="submission" date="2023-07" db="EMBL/GenBank/DDBJ databases">
        <title>Sorghum-associated microbial communities from plants grown in Nebraska, USA.</title>
        <authorList>
            <person name="Schachtman D."/>
        </authorList>
    </citation>
    <scope>NUCLEOTIDE SEQUENCE</scope>
    <source>
        <strain evidence="4">DS1006</strain>
        <strain evidence="5 6">DS1016</strain>
    </source>
</reference>
<name>A0AAW8DHS5_9MICC</name>
<protein>
    <recommendedName>
        <fullName evidence="8">Lsr2 family protein</fullName>
    </recommendedName>
</protein>
<accession>A0AAW8DHS5</accession>
<dbReference type="AlphaFoldDB" id="A0AAW8DHS5"/>
<evidence type="ECO:0000313" key="5">
    <source>
        <dbReference type="EMBL" id="MDQ0180847.1"/>
    </source>
</evidence>
<gene>
    <name evidence="4" type="ORF">J2S90_001679</name>
    <name evidence="5" type="ORF">J2S93_002274</name>
</gene>
<evidence type="ECO:0000313" key="6">
    <source>
        <dbReference type="Proteomes" id="UP001230951"/>
    </source>
</evidence>
<evidence type="ECO:0000256" key="1">
    <source>
        <dbReference type="ARBA" id="ARBA00023125"/>
    </source>
</evidence>
<dbReference type="RefSeq" id="WP_306960597.1">
    <property type="nucleotide sequence ID" value="NZ_JAUSRG010000003.1"/>
</dbReference>
<dbReference type="Pfam" id="PF11774">
    <property type="entry name" value="Lsr2"/>
    <property type="match status" value="1"/>
</dbReference>
<comment type="caution">
    <text evidence="4">The sequence shown here is derived from an EMBL/GenBank/DDBJ whole genome shotgun (WGS) entry which is preliminary data.</text>
</comment>
<dbReference type="GO" id="GO:0003677">
    <property type="term" value="F:DNA binding"/>
    <property type="evidence" value="ECO:0007669"/>
    <property type="project" value="UniProtKB-KW"/>
</dbReference>
<dbReference type="EMBL" id="JAUSRG010000003">
    <property type="protein sequence ID" value="MDP9904724.1"/>
    <property type="molecule type" value="Genomic_DNA"/>
</dbReference>
<evidence type="ECO:0000313" key="4">
    <source>
        <dbReference type="EMBL" id="MDP9904724.1"/>
    </source>
</evidence>
<keyword evidence="6" id="KW-1185">Reference proteome</keyword>
<dbReference type="Proteomes" id="UP001242995">
    <property type="component" value="Unassembled WGS sequence"/>
</dbReference>
<dbReference type="GO" id="GO:0016746">
    <property type="term" value="F:acyltransferase activity"/>
    <property type="evidence" value="ECO:0007669"/>
    <property type="project" value="InterPro"/>
</dbReference>
<proteinExistence type="predicted"/>
<keyword evidence="1" id="KW-0238">DNA-binding</keyword>
<evidence type="ECO:0000313" key="7">
    <source>
        <dbReference type="Proteomes" id="UP001242995"/>
    </source>
</evidence>
<dbReference type="InterPro" id="IPR024412">
    <property type="entry name" value="Lsr2_dim_dom"/>
</dbReference>
<dbReference type="Gene3D" id="3.30.60.230">
    <property type="entry name" value="Lsr2, dimerization domain"/>
    <property type="match status" value="1"/>
</dbReference>
<dbReference type="InterPro" id="IPR042261">
    <property type="entry name" value="Lsr2-like_dimerization"/>
</dbReference>
<dbReference type="Proteomes" id="UP001230951">
    <property type="component" value="Unassembled WGS sequence"/>
</dbReference>
<evidence type="ECO:0000259" key="2">
    <source>
        <dbReference type="Pfam" id="PF11774"/>
    </source>
</evidence>
<dbReference type="InterPro" id="IPR036625">
    <property type="entry name" value="E3-bd_dom_sf"/>
</dbReference>
<feature type="domain" description="Lsr2 dimerization" evidence="2">
    <location>
        <begin position="6"/>
        <end position="51"/>
    </location>
</feature>
<evidence type="ECO:0000259" key="3">
    <source>
        <dbReference type="Pfam" id="PF23359"/>
    </source>
</evidence>
<sequence>MKKVIESDLSGRQDAERVTFGLGDTWYEIDLTDDERQGLEAALKSYLDAGRIAVQEPPKPRKMVPTTTPEEREKIREWGRKNGFDFAPYGRIPKEVMAAYDAAHKIKRTM</sequence>
<dbReference type="InterPro" id="IPR055370">
    <property type="entry name" value="Lsr2_DNA-bd"/>
</dbReference>
<feature type="domain" description="Lsr2 DNA-binding" evidence="3">
    <location>
        <begin position="70"/>
        <end position="103"/>
    </location>
</feature>
<dbReference type="Pfam" id="PF23359">
    <property type="entry name" value="Lsr2_DNA-bd"/>
    <property type="match status" value="1"/>
</dbReference>
<organism evidence="4 7">
    <name type="scientific">Arthrobacter bambusae</name>
    <dbReference type="NCBI Taxonomy" id="1338426"/>
    <lineage>
        <taxon>Bacteria</taxon>
        <taxon>Bacillati</taxon>
        <taxon>Actinomycetota</taxon>
        <taxon>Actinomycetes</taxon>
        <taxon>Micrococcales</taxon>
        <taxon>Micrococcaceae</taxon>
        <taxon>Arthrobacter</taxon>
    </lineage>
</organism>
<evidence type="ECO:0008006" key="8">
    <source>
        <dbReference type="Google" id="ProtNLM"/>
    </source>
</evidence>
<dbReference type="Gene3D" id="4.10.320.10">
    <property type="entry name" value="E3-binding domain"/>
    <property type="match status" value="1"/>
</dbReference>
<dbReference type="EMBL" id="JAUSTF010000004">
    <property type="protein sequence ID" value="MDQ0180847.1"/>
    <property type="molecule type" value="Genomic_DNA"/>
</dbReference>